<sequence>MYQLTAIMIEIPDVVASGGLGCNDYQKHCPCATSRSRIGRLHEDVLSIFLFQKTATASTPNAYWHKDHPRFVMKYGLKEYGRKSFTADLAKLANLSPS</sequence>
<dbReference type="EMBL" id="PGCJ01000188">
    <property type="protein sequence ID" value="PLW39903.1"/>
    <property type="molecule type" value="Genomic_DNA"/>
</dbReference>
<evidence type="ECO:0000313" key="1">
    <source>
        <dbReference type="EMBL" id="PLW13167.1"/>
    </source>
</evidence>
<dbReference type="EMBL" id="PGCJ01000958">
    <property type="protein sequence ID" value="PLW13167.1"/>
    <property type="molecule type" value="Genomic_DNA"/>
</dbReference>
<keyword evidence="4" id="KW-1185">Reference proteome</keyword>
<accession>A0A2N5ULD0</accession>
<dbReference type="EMBL" id="PGCI01000126">
    <property type="protein sequence ID" value="PLW38573.1"/>
    <property type="molecule type" value="Genomic_DNA"/>
</dbReference>
<evidence type="ECO:0000313" key="2">
    <source>
        <dbReference type="EMBL" id="PLW38573.1"/>
    </source>
</evidence>
<proteinExistence type="predicted"/>
<name>A0A2N5ULD0_9BASI</name>
<evidence type="ECO:0000313" key="3">
    <source>
        <dbReference type="EMBL" id="PLW39903.1"/>
    </source>
</evidence>
<dbReference type="AlphaFoldDB" id="A0A2N5ULD0"/>
<dbReference type="Proteomes" id="UP000235388">
    <property type="component" value="Unassembled WGS sequence"/>
</dbReference>
<gene>
    <name evidence="3" type="ORF">PCANC_14228</name>
    <name evidence="1" type="ORF">PCANC_18621</name>
    <name evidence="2" type="ORF">PCASD_10799</name>
</gene>
<dbReference type="Proteomes" id="UP000235392">
    <property type="component" value="Unassembled WGS sequence"/>
</dbReference>
<evidence type="ECO:0000313" key="4">
    <source>
        <dbReference type="Proteomes" id="UP000235388"/>
    </source>
</evidence>
<comment type="caution">
    <text evidence="2">The sequence shown here is derived from an EMBL/GenBank/DDBJ whole genome shotgun (WGS) entry which is preliminary data.</text>
</comment>
<organism evidence="2 5">
    <name type="scientific">Puccinia coronata f. sp. avenae</name>
    <dbReference type="NCBI Taxonomy" id="200324"/>
    <lineage>
        <taxon>Eukaryota</taxon>
        <taxon>Fungi</taxon>
        <taxon>Dikarya</taxon>
        <taxon>Basidiomycota</taxon>
        <taxon>Pucciniomycotina</taxon>
        <taxon>Pucciniomycetes</taxon>
        <taxon>Pucciniales</taxon>
        <taxon>Pucciniaceae</taxon>
        <taxon>Puccinia</taxon>
    </lineage>
</organism>
<reference evidence="4 5" key="1">
    <citation type="submission" date="2017-11" db="EMBL/GenBank/DDBJ databases">
        <title>De novo assembly and phasing of dikaryotic genomes from two isolates of Puccinia coronata f. sp. avenae, the causal agent of oat crown rust.</title>
        <authorList>
            <person name="Miller M.E."/>
            <person name="Zhang Y."/>
            <person name="Omidvar V."/>
            <person name="Sperschneider J."/>
            <person name="Schwessinger B."/>
            <person name="Raley C."/>
            <person name="Palmer J.M."/>
            <person name="Garnica D."/>
            <person name="Upadhyaya N."/>
            <person name="Rathjen J."/>
            <person name="Taylor J.M."/>
            <person name="Park R.F."/>
            <person name="Dodds P.N."/>
            <person name="Hirsch C.D."/>
            <person name="Kianian S.F."/>
            <person name="Figueroa M."/>
        </authorList>
    </citation>
    <scope>NUCLEOTIDE SEQUENCE [LARGE SCALE GENOMIC DNA]</scope>
    <source>
        <strain evidence="1">12NC29</strain>
        <strain evidence="2">12SD80</strain>
    </source>
</reference>
<protein>
    <submittedName>
        <fullName evidence="2">Uncharacterized protein</fullName>
    </submittedName>
</protein>
<evidence type="ECO:0000313" key="5">
    <source>
        <dbReference type="Proteomes" id="UP000235392"/>
    </source>
</evidence>